<dbReference type="InterPro" id="IPR021842">
    <property type="entry name" value="DUF3435"/>
</dbReference>
<dbReference type="VEuPathDB" id="FungiDB:TSTA_066230"/>
<dbReference type="EMBL" id="EQ962652">
    <property type="protein sequence ID" value="EED23172.1"/>
    <property type="molecule type" value="Genomic_DNA"/>
</dbReference>
<evidence type="ECO:0008006" key="4">
    <source>
        <dbReference type="Google" id="ProtNLM"/>
    </source>
</evidence>
<name>B8LVC2_TALSN</name>
<dbReference type="PANTHER" id="PTHR37535">
    <property type="entry name" value="FLUG DOMAIN PROTEIN"/>
    <property type="match status" value="1"/>
</dbReference>
<reference evidence="3" key="1">
    <citation type="journal article" date="2015" name="Genome Announc.">
        <title>Genome sequence of the AIDS-associated pathogen Penicillium marneffei (ATCC18224) and its near taxonomic relative Talaromyces stipitatus (ATCC10500).</title>
        <authorList>
            <person name="Nierman W.C."/>
            <person name="Fedorova-Abrams N.D."/>
            <person name="Andrianopoulos A."/>
        </authorList>
    </citation>
    <scope>NUCLEOTIDE SEQUENCE [LARGE SCALE GENOMIC DNA]</scope>
    <source>
        <strain evidence="3">ATCC 10500 / CBS 375.48 / QM 6759 / NRRL 1006</strain>
    </source>
</reference>
<dbReference type="OrthoDB" id="4485682at2759"/>
<gene>
    <name evidence="2" type="ORF">TSTA_066230</name>
</gene>
<feature type="region of interest" description="Disordered" evidence="1">
    <location>
        <begin position="666"/>
        <end position="708"/>
    </location>
</feature>
<evidence type="ECO:0000313" key="3">
    <source>
        <dbReference type="Proteomes" id="UP000001745"/>
    </source>
</evidence>
<organism evidence="2 3">
    <name type="scientific">Talaromyces stipitatus (strain ATCC 10500 / CBS 375.48 / QM 6759 / NRRL 1006)</name>
    <name type="common">Penicillium stipitatum</name>
    <dbReference type="NCBI Taxonomy" id="441959"/>
    <lineage>
        <taxon>Eukaryota</taxon>
        <taxon>Fungi</taxon>
        <taxon>Dikarya</taxon>
        <taxon>Ascomycota</taxon>
        <taxon>Pezizomycotina</taxon>
        <taxon>Eurotiomycetes</taxon>
        <taxon>Eurotiomycetidae</taxon>
        <taxon>Eurotiales</taxon>
        <taxon>Trichocomaceae</taxon>
        <taxon>Talaromyces</taxon>
        <taxon>Talaromyces sect. Talaromyces</taxon>
    </lineage>
</organism>
<dbReference type="AlphaFoldDB" id="B8LVC2"/>
<feature type="compositionally biased region" description="Acidic residues" evidence="1">
    <location>
        <begin position="102"/>
        <end position="111"/>
    </location>
</feature>
<dbReference type="Proteomes" id="UP000001745">
    <property type="component" value="Unassembled WGS sequence"/>
</dbReference>
<dbReference type="RefSeq" id="XP_002340559.1">
    <property type="nucleotide sequence ID" value="XM_002340518.1"/>
</dbReference>
<dbReference type="STRING" id="441959.B8LVC2"/>
<feature type="compositionally biased region" description="Acidic residues" evidence="1">
    <location>
        <begin position="18"/>
        <end position="53"/>
    </location>
</feature>
<dbReference type="Pfam" id="PF11917">
    <property type="entry name" value="DUF3435"/>
    <property type="match status" value="1"/>
</dbReference>
<dbReference type="eggNOG" id="ENOG502QW3K">
    <property type="taxonomic scope" value="Eukaryota"/>
</dbReference>
<sequence length="804" mass="92269">MAIQTGVHHRTLPRPESCDPDDAAYVDDDELSSSSDDGSDYSDYTDDADDSEDGYSTPMTEPVSDVESHLLASQRPQKSPASTSNRSQIPAISPRLPKNRDEPDDDTDEDIANVPLDYGRSGKTKINGARIEERWHKYCGVKAVEDSALPKWSDPEVALRQVTTNDAHRFLNYCMKLKRGKNDRLLKGIKKASALRADWKSLQGYYRRITRTSFTDVQNEEINAGIRSLIDKWNLDMEEREKTGVYVSDLTAFNETVLRTTEKRWHLGFERIQICLFTILGIFTLNRISALLSLQFKHLQFSIQRDPLGGPPIPMVELRAAHTKQFLGTEQHNNFPFPEVVDDPTLIFSPHVFLFGILFHLDAFEADGLRSMEDVRGLLVAEGCEQMELYLKPDIEEYFLFAMTKVVGGIPTVQWETPINPSTMSSRLQTLGEIHGWLHTFFAHRMRYGGGKKLNESGCVSEAQQNLIMKHASIRTFLNHYLPRNIDTDMQNIMNGRKPNTVLMHAIRRISRWIDKRRPRTISEQDRAELYQHPEYLAAVRERDEQAILCQQNPSEQNQSWLNQLDADVDRIFRRLCRVRRKEVRAAFSRKQAKIDIERQRSGSAFHNEETKHNVQTVAQIPPELSRLLEKLFTWPTSHSLDDEWARRNAATKAVTEYCSVWEGGPIRGRPKRASPSDDELDQIKPSKRVAKAAPTSSVPTSDSRDPLEEARQHIIRVGQQDRKKPNAEKPIICFQCFGNQLLPEHKRIQKWSRPDATVRHFRDKHLPDRRCNFCNDGEIFLHQMHLQNHAAAVHRLVTGSRGC</sequence>
<keyword evidence="3" id="KW-1185">Reference proteome</keyword>
<feature type="compositionally biased region" description="Polar residues" evidence="1">
    <location>
        <begin position="74"/>
        <end position="90"/>
    </location>
</feature>
<evidence type="ECO:0000313" key="2">
    <source>
        <dbReference type="EMBL" id="EED23172.1"/>
    </source>
</evidence>
<dbReference type="HOGENOM" id="CLU_015282_1_0_1"/>
<accession>B8LVC2</accession>
<protein>
    <recommendedName>
        <fullName evidence="4">C2H2 finger domain protein</fullName>
    </recommendedName>
</protein>
<dbReference type="PhylomeDB" id="B8LVC2"/>
<dbReference type="GeneID" id="8102333"/>
<dbReference type="InParanoid" id="B8LVC2"/>
<feature type="region of interest" description="Disordered" evidence="1">
    <location>
        <begin position="1"/>
        <end position="116"/>
    </location>
</feature>
<dbReference type="PANTHER" id="PTHR37535:SF2">
    <property type="entry name" value="FINGER DOMAIN PROTEIN, PUTATIVE (AFU_ORTHOLOGUE AFUA_6G09300)-RELATED"/>
    <property type="match status" value="1"/>
</dbReference>
<proteinExistence type="predicted"/>
<evidence type="ECO:0000256" key="1">
    <source>
        <dbReference type="SAM" id="MobiDB-lite"/>
    </source>
</evidence>
<dbReference type="OMA" id="GSAFHNE"/>